<sequence length="315" mass="33845">MMKLILDLDTGIDDAMALAYAVGSPDLELIGVTGTYGNVYTEVGVQNVLNLLEMMGKPEIPVFLGEKKALTQDVFVRHEVSARIHGENGVGQVELPVAAEHASQMDAVDFIIESVKKYGKELVIVATGPQTNLAAALNKAPEIKEIMGKIVIMGGALTVPGNVSPYAEANISKDPLAAKILFESGLDVTMVGLDVTQRSQLTLEDLQAWKNCGTLAGEKYADMVAYYISQHEHSGGTACYLHDPSAAVCAVHPEWFTMLPMHMTVVTEGEAAGRTIGDPMKLREANPNVKVCIGVDSPKLEAHLKEILMRAFLGN</sequence>
<dbReference type="GO" id="GO:0006152">
    <property type="term" value="P:purine nucleoside catabolic process"/>
    <property type="evidence" value="ECO:0007669"/>
    <property type="project" value="TreeGrafter"/>
</dbReference>
<dbReference type="PANTHER" id="PTHR12304">
    <property type="entry name" value="INOSINE-URIDINE PREFERRING NUCLEOSIDE HYDROLASE"/>
    <property type="match status" value="1"/>
</dbReference>
<dbReference type="Pfam" id="PF01156">
    <property type="entry name" value="IU_nuc_hydro"/>
    <property type="match status" value="1"/>
</dbReference>
<dbReference type="PANTHER" id="PTHR12304:SF4">
    <property type="entry name" value="URIDINE NUCLEOSIDASE"/>
    <property type="match status" value="1"/>
</dbReference>
<dbReference type="GO" id="GO:0005829">
    <property type="term" value="C:cytosol"/>
    <property type="evidence" value="ECO:0007669"/>
    <property type="project" value="TreeGrafter"/>
</dbReference>
<accession>A0A1Y3U7R5</accession>
<dbReference type="InterPro" id="IPR023186">
    <property type="entry name" value="IUNH"/>
</dbReference>
<protein>
    <submittedName>
        <fullName evidence="4">Nucleoside hydrolase</fullName>
    </submittedName>
</protein>
<evidence type="ECO:0000313" key="4">
    <source>
        <dbReference type="EMBL" id="OUN44816.1"/>
    </source>
</evidence>
<organism evidence="4 5">
    <name type="scientific">Anaerotignum lactatifermentans</name>
    <dbReference type="NCBI Taxonomy" id="160404"/>
    <lineage>
        <taxon>Bacteria</taxon>
        <taxon>Bacillati</taxon>
        <taxon>Bacillota</taxon>
        <taxon>Clostridia</taxon>
        <taxon>Lachnospirales</taxon>
        <taxon>Anaerotignaceae</taxon>
        <taxon>Anaerotignum</taxon>
    </lineage>
</organism>
<comment type="caution">
    <text evidence="4">The sequence shown here is derived from an EMBL/GenBank/DDBJ whole genome shotgun (WGS) entry which is preliminary data.</text>
</comment>
<dbReference type="InterPro" id="IPR036452">
    <property type="entry name" value="Ribo_hydro-like"/>
</dbReference>
<dbReference type="GO" id="GO:0008477">
    <property type="term" value="F:purine nucleosidase activity"/>
    <property type="evidence" value="ECO:0007669"/>
    <property type="project" value="TreeGrafter"/>
</dbReference>
<dbReference type="CDD" id="cd02650">
    <property type="entry name" value="nuc_hydro_CaPnhB"/>
    <property type="match status" value="1"/>
</dbReference>
<evidence type="ECO:0000313" key="5">
    <source>
        <dbReference type="Proteomes" id="UP000195455"/>
    </source>
</evidence>
<feature type="domain" description="Inosine/uridine-preferring nucleoside hydrolase" evidence="3">
    <location>
        <begin position="4"/>
        <end position="300"/>
    </location>
</feature>
<keyword evidence="1 4" id="KW-0378">Hydrolase</keyword>
<keyword evidence="2" id="KW-0326">Glycosidase</keyword>
<dbReference type="EMBL" id="NFHM01000005">
    <property type="protein sequence ID" value="OUN44816.1"/>
    <property type="molecule type" value="Genomic_DNA"/>
</dbReference>
<dbReference type="Proteomes" id="UP000195455">
    <property type="component" value="Unassembled WGS sequence"/>
</dbReference>
<dbReference type="AlphaFoldDB" id="A0A1Y3U7R5"/>
<evidence type="ECO:0000259" key="3">
    <source>
        <dbReference type="Pfam" id="PF01156"/>
    </source>
</evidence>
<evidence type="ECO:0000256" key="1">
    <source>
        <dbReference type="ARBA" id="ARBA00022801"/>
    </source>
</evidence>
<proteinExistence type="predicted"/>
<name>A0A1Y3U7R5_9FIRM</name>
<dbReference type="InterPro" id="IPR001910">
    <property type="entry name" value="Inosine/uridine_hydrolase_dom"/>
</dbReference>
<dbReference type="Gene3D" id="3.90.245.10">
    <property type="entry name" value="Ribonucleoside hydrolase-like"/>
    <property type="match status" value="1"/>
</dbReference>
<evidence type="ECO:0000256" key="2">
    <source>
        <dbReference type="ARBA" id="ARBA00023295"/>
    </source>
</evidence>
<dbReference type="SUPFAM" id="SSF53590">
    <property type="entry name" value="Nucleoside hydrolase"/>
    <property type="match status" value="1"/>
</dbReference>
<gene>
    <name evidence="4" type="ORF">B5G26_05510</name>
</gene>
<reference evidence="5" key="1">
    <citation type="submission" date="2017-04" db="EMBL/GenBank/DDBJ databases">
        <title>Function of individual gut microbiota members based on whole genome sequencing of pure cultures obtained from chicken caecum.</title>
        <authorList>
            <person name="Medvecky M."/>
            <person name="Cejkova D."/>
            <person name="Polansky O."/>
            <person name="Karasova D."/>
            <person name="Kubasova T."/>
            <person name="Cizek A."/>
            <person name="Rychlik I."/>
        </authorList>
    </citation>
    <scope>NUCLEOTIDE SEQUENCE [LARGE SCALE GENOMIC DNA]</scope>
    <source>
        <strain evidence="5">An75</strain>
    </source>
</reference>